<name>A0A139LU64_9BACE</name>
<protein>
    <submittedName>
        <fullName evidence="1">Uncharacterized protein</fullName>
    </submittedName>
</protein>
<organism evidence="1">
    <name type="scientific">Bacteroides intestinalis</name>
    <dbReference type="NCBI Taxonomy" id="329854"/>
    <lineage>
        <taxon>Bacteria</taxon>
        <taxon>Pseudomonadati</taxon>
        <taxon>Bacteroidota</taxon>
        <taxon>Bacteroidia</taxon>
        <taxon>Bacteroidales</taxon>
        <taxon>Bacteroidaceae</taxon>
        <taxon>Bacteroides</taxon>
    </lineage>
</organism>
<proteinExistence type="predicted"/>
<comment type="caution">
    <text evidence="1">The sequence shown here is derived from an EMBL/GenBank/DDBJ whole genome shotgun (WGS) entry which is preliminary data.</text>
</comment>
<evidence type="ECO:0000313" key="1">
    <source>
        <dbReference type="EMBL" id="KXT54977.1"/>
    </source>
</evidence>
<dbReference type="Proteomes" id="UP000070319">
    <property type="component" value="Unassembled WGS sequence"/>
</dbReference>
<accession>A0A139LU64</accession>
<gene>
    <name evidence="1" type="ORF">HMPREF2531_00458</name>
</gene>
<dbReference type="EMBL" id="LTDF01000034">
    <property type="protein sequence ID" value="KXT54977.1"/>
    <property type="molecule type" value="Genomic_DNA"/>
</dbReference>
<evidence type="ECO:0000313" key="2">
    <source>
        <dbReference type="Proteomes" id="UP000070319"/>
    </source>
</evidence>
<sequence>MVQIVLQVIQWAYLRKDAFGNLFVVAQNLFQCISTELHACLQVQILTEGEATQVITLHYIAQFQVFLFQSHHGRTGKHDFEVWKAVVAHSQFPAPVRMFEYLVYQQYFSAAALEFISEINDAEIRKVEIVHIDKEAGTVSAEFLFSVLQQKRGFTYTTRSFNTDKTVVPVDLIHEVTANGGIGMLNKIGVCAVECFHAVKFSLSGDKYTSFL</sequence>
<reference evidence="1 2" key="1">
    <citation type="submission" date="2016-02" db="EMBL/GenBank/DDBJ databases">
        <authorList>
            <person name="Wen L."/>
            <person name="He K."/>
            <person name="Yang H."/>
        </authorList>
    </citation>
    <scope>NUCLEOTIDE SEQUENCE [LARGE SCALE GENOMIC DNA]</scope>
    <source>
        <strain evidence="1 2">KLE1704</strain>
    </source>
</reference>
<dbReference type="AlphaFoldDB" id="A0A139LU64"/>